<dbReference type="PANTHER" id="PTHR36842:SF1">
    <property type="entry name" value="PROTEIN TOLB"/>
    <property type="match status" value="1"/>
</dbReference>
<keyword evidence="1" id="KW-0732">Signal</keyword>
<dbReference type="EMBL" id="BMKR01000001">
    <property type="protein sequence ID" value="GGF59149.1"/>
    <property type="molecule type" value="Genomic_DNA"/>
</dbReference>
<dbReference type="Pfam" id="PF07833">
    <property type="entry name" value="Cu_amine_oxidN1"/>
    <property type="match status" value="1"/>
</dbReference>
<dbReference type="SUPFAM" id="SSF55383">
    <property type="entry name" value="Copper amine oxidase, domain N"/>
    <property type="match status" value="1"/>
</dbReference>
<evidence type="ECO:0000259" key="2">
    <source>
        <dbReference type="Pfam" id="PF07833"/>
    </source>
</evidence>
<proteinExistence type="predicted"/>
<evidence type="ECO:0000313" key="3">
    <source>
        <dbReference type="EMBL" id="GGF59149.1"/>
    </source>
</evidence>
<reference evidence="3" key="2">
    <citation type="submission" date="2020-09" db="EMBL/GenBank/DDBJ databases">
        <authorList>
            <person name="Sun Q."/>
            <person name="Zhou Y."/>
        </authorList>
    </citation>
    <scope>NUCLEOTIDE SEQUENCE</scope>
    <source>
        <strain evidence="3">CGMCC 1.16134</strain>
    </source>
</reference>
<comment type="caution">
    <text evidence="3">The sequence shown here is derived from an EMBL/GenBank/DDBJ whole genome shotgun (WGS) entry which is preliminary data.</text>
</comment>
<keyword evidence="4" id="KW-1185">Reference proteome</keyword>
<dbReference type="InterPro" id="IPR011042">
    <property type="entry name" value="6-blade_b-propeller_TolB-like"/>
</dbReference>
<dbReference type="InterPro" id="IPR012854">
    <property type="entry name" value="Cu_amine_oxidase-like_N"/>
</dbReference>
<dbReference type="AlphaFoldDB" id="A0A917FB65"/>
<dbReference type="RefSeq" id="WP_189021608.1">
    <property type="nucleotide sequence ID" value="NZ_BMKR01000001.1"/>
</dbReference>
<dbReference type="SUPFAM" id="SSF82171">
    <property type="entry name" value="DPP6 N-terminal domain-like"/>
    <property type="match status" value="1"/>
</dbReference>
<dbReference type="PANTHER" id="PTHR36842">
    <property type="entry name" value="PROTEIN TOLB HOMOLOG"/>
    <property type="match status" value="1"/>
</dbReference>
<dbReference type="Gene3D" id="2.120.10.30">
    <property type="entry name" value="TolB, C-terminal domain"/>
    <property type="match status" value="1"/>
</dbReference>
<feature type="domain" description="Copper amine oxidase-like N-terminal" evidence="2">
    <location>
        <begin position="59"/>
        <end position="156"/>
    </location>
</feature>
<evidence type="ECO:0000313" key="4">
    <source>
        <dbReference type="Proteomes" id="UP000637643"/>
    </source>
</evidence>
<feature type="chain" id="PRO_5036903405" description="Copper amine oxidase-like N-terminal domain-containing protein" evidence="1">
    <location>
        <begin position="27"/>
        <end position="482"/>
    </location>
</feature>
<feature type="signal peptide" evidence="1">
    <location>
        <begin position="1"/>
        <end position="26"/>
    </location>
</feature>
<gene>
    <name evidence="3" type="ORF">GCM10010912_00390</name>
</gene>
<organism evidence="3 4">
    <name type="scientific">Paenibacillus albidus</name>
    <dbReference type="NCBI Taxonomy" id="2041023"/>
    <lineage>
        <taxon>Bacteria</taxon>
        <taxon>Bacillati</taxon>
        <taxon>Bacillota</taxon>
        <taxon>Bacilli</taxon>
        <taxon>Bacillales</taxon>
        <taxon>Paenibacillaceae</taxon>
        <taxon>Paenibacillus</taxon>
    </lineage>
</organism>
<evidence type="ECO:0000256" key="1">
    <source>
        <dbReference type="SAM" id="SignalP"/>
    </source>
</evidence>
<dbReference type="InterPro" id="IPR036582">
    <property type="entry name" value="Mao_N_sf"/>
</dbReference>
<name>A0A917FB65_9BACL</name>
<sequence>MRNSKWMGAALASALLITVSAGSVGAAGTGSSTKVGAGHTAAAAAGPVKVKEGTAAWTVNGSPVSFSTIDSSGYKLYSLSQVAGEIGAKVILAQGGMELNDSKGLHTVLIKPGAKSFQVDGAAQEFTVAPVLYGGKVYVELTKLVTSLGGELEADSGAILSFARPEGAFDSLRWTADGSLIANKSDAELPVLLKFGTAAEGDYHVFSSDDNATELAVSPDQGWGAFSDETGLLHLINLSSGAIRALGTDNSVKTDLVWSADGKKIYFIQGDKQEKIAQISVDTGEVKTILADKVENKSELRISGDEKSAVYIVNVTGVAKNDADSTEDSLTVDYSKAGEQLYKLDLSAKEAKPAALTTSPDNKLYPEILAGGSVVYLSADAEGDAANTLKEIKADGTASNIAFDVEVNWAENVGSGLVVSGTTADGSTVIYSLDASGAKTELFRTAGDVSEIAVSKDGARLAVVSDGKLSVIQGGKALQLTK</sequence>
<reference evidence="3" key="1">
    <citation type="journal article" date="2014" name="Int. J. Syst. Evol. Microbiol.">
        <title>Complete genome sequence of Corynebacterium casei LMG S-19264T (=DSM 44701T), isolated from a smear-ripened cheese.</title>
        <authorList>
            <consortium name="US DOE Joint Genome Institute (JGI-PGF)"/>
            <person name="Walter F."/>
            <person name="Albersmeier A."/>
            <person name="Kalinowski J."/>
            <person name="Ruckert C."/>
        </authorList>
    </citation>
    <scope>NUCLEOTIDE SEQUENCE</scope>
    <source>
        <strain evidence="3">CGMCC 1.16134</strain>
    </source>
</reference>
<dbReference type="Proteomes" id="UP000637643">
    <property type="component" value="Unassembled WGS sequence"/>
</dbReference>
<accession>A0A917FB65</accession>
<protein>
    <recommendedName>
        <fullName evidence="2">Copper amine oxidase-like N-terminal domain-containing protein</fullName>
    </recommendedName>
</protein>